<dbReference type="Proteomes" id="UP001432027">
    <property type="component" value="Unassembled WGS sequence"/>
</dbReference>
<reference evidence="15" key="1">
    <citation type="submission" date="2023-10" db="EMBL/GenBank/DDBJ databases">
        <title>Genome assembly of Pristionchus species.</title>
        <authorList>
            <person name="Yoshida K."/>
            <person name="Sommer R.J."/>
        </authorList>
    </citation>
    <scope>NUCLEOTIDE SEQUENCE</scope>
    <source>
        <strain evidence="15">RS0144</strain>
    </source>
</reference>
<proteinExistence type="inferred from homology"/>
<evidence type="ECO:0000256" key="3">
    <source>
        <dbReference type="ARBA" id="ARBA00022448"/>
    </source>
</evidence>
<evidence type="ECO:0000256" key="4">
    <source>
        <dbReference type="ARBA" id="ARBA00022538"/>
    </source>
</evidence>
<evidence type="ECO:0000256" key="9">
    <source>
        <dbReference type="ARBA" id="ARBA00023065"/>
    </source>
</evidence>
<keyword evidence="8 13" id="KW-1133">Transmembrane helix</keyword>
<dbReference type="GO" id="GO:0015271">
    <property type="term" value="F:outward rectifier potassium channel activity"/>
    <property type="evidence" value="ECO:0007669"/>
    <property type="project" value="TreeGrafter"/>
</dbReference>
<comment type="caution">
    <text evidence="15">The sequence shown here is derived from an EMBL/GenBank/DDBJ whole genome shotgun (WGS) entry which is preliminary data.</text>
</comment>
<feature type="transmembrane region" description="Helical" evidence="13">
    <location>
        <begin position="22"/>
        <end position="47"/>
    </location>
</feature>
<dbReference type="PANTHER" id="PTHR11003">
    <property type="entry name" value="POTASSIUM CHANNEL, SUBFAMILY K"/>
    <property type="match status" value="1"/>
</dbReference>
<dbReference type="PRINTS" id="PR01333">
    <property type="entry name" value="2POREKCHANEL"/>
</dbReference>
<dbReference type="PRINTS" id="PR01095">
    <property type="entry name" value="TASKCHANNEL"/>
</dbReference>
<evidence type="ECO:0000259" key="14">
    <source>
        <dbReference type="Pfam" id="PF07885"/>
    </source>
</evidence>
<keyword evidence="10 13" id="KW-0472">Membrane</keyword>
<keyword evidence="3 12" id="KW-0813">Transport</keyword>
<evidence type="ECO:0000313" key="15">
    <source>
        <dbReference type="EMBL" id="GMT01214.1"/>
    </source>
</evidence>
<feature type="transmembrane region" description="Helical" evidence="13">
    <location>
        <begin position="218"/>
        <end position="235"/>
    </location>
</feature>
<evidence type="ECO:0000256" key="2">
    <source>
        <dbReference type="ARBA" id="ARBA00006666"/>
    </source>
</evidence>
<dbReference type="InterPro" id="IPR003092">
    <property type="entry name" value="2pore_dom_K_chnl_TASK"/>
</dbReference>
<comment type="subcellular location">
    <subcellularLocation>
        <location evidence="1">Membrane</location>
        <topology evidence="1">Multi-pass membrane protein</topology>
    </subcellularLocation>
</comment>
<keyword evidence="5 12" id="KW-0812">Transmembrane</keyword>
<comment type="similarity">
    <text evidence="2 12">Belongs to the two pore domain potassium channel (TC 1.A.1.8) family.</text>
</comment>
<feature type="transmembrane region" description="Helical" evidence="13">
    <location>
        <begin position="189"/>
        <end position="206"/>
    </location>
</feature>
<evidence type="ECO:0000256" key="8">
    <source>
        <dbReference type="ARBA" id="ARBA00022989"/>
    </source>
</evidence>
<feature type="transmembrane region" description="Helical" evidence="13">
    <location>
        <begin position="242"/>
        <end position="261"/>
    </location>
</feature>
<dbReference type="AlphaFoldDB" id="A0AAV5U462"/>
<dbReference type="InterPro" id="IPR013099">
    <property type="entry name" value="K_chnl_dom"/>
</dbReference>
<sequence>VISPSSIGEIQKIDSFWEGFRIALPHVALVFATISYLSVGAVIFCAIEEPEEHRIWNESVTKIRLAEEAFLASSEGTDEEINDALEELTRTLFEAFEAGLKPHDTMSNSTTPGRWNLHSALFFTTTVLTSIGYGHLIPVSHLGKIFCMCYAIFGIPLTLVTIADLAKFLADMLGTSENPLAEVSGRRKFFVLVLLFTYMAIAAKIYQFHEEGWHYVDAFYFCLISLLTVGFGDLYPHGSVHYLLCSILFIFIGLVLTSLAVDVLGSACISRLHALGRGLDAQRFLAALRRKTIGGGITLGRDQWYAFMPSDYSSIPWIDCSEGIHISPRTTTVIFEDDDEEKNYLKN</sequence>
<evidence type="ECO:0000256" key="7">
    <source>
        <dbReference type="ARBA" id="ARBA00022958"/>
    </source>
</evidence>
<evidence type="ECO:0000313" key="16">
    <source>
        <dbReference type="Proteomes" id="UP001432027"/>
    </source>
</evidence>
<keyword evidence="9 12" id="KW-0406">Ion transport</keyword>
<keyword evidence="4" id="KW-0633">Potassium transport</keyword>
<feature type="transmembrane region" description="Helical" evidence="13">
    <location>
        <begin position="115"/>
        <end position="136"/>
    </location>
</feature>
<gene>
    <name evidence="15" type="ORF">PENTCL1PPCAC_23388</name>
</gene>
<evidence type="ECO:0000256" key="10">
    <source>
        <dbReference type="ARBA" id="ARBA00023136"/>
    </source>
</evidence>
<evidence type="ECO:0000256" key="1">
    <source>
        <dbReference type="ARBA" id="ARBA00004141"/>
    </source>
</evidence>
<keyword evidence="7" id="KW-0630">Potassium</keyword>
<dbReference type="InterPro" id="IPR003280">
    <property type="entry name" value="2pore_dom_K_chnl"/>
</dbReference>
<organism evidence="15 16">
    <name type="scientific">Pristionchus entomophagus</name>
    <dbReference type="NCBI Taxonomy" id="358040"/>
    <lineage>
        <taxon>Eukaryota</taxon>
        <taxon>Metazoa</taxon>
        <taxon>Ecdysozoa</taxon>
        <taxon>Nematoda</taxon>
        <taxon>Chromadorea</taxon>
        <taxon>Rhabditida</taxon>
        <taxon>Rhabditina</taxon>
        <taxon>Diplogasteromorpha</taxon>
        <taxon>Diplogasteroidea</taxon>
        <taxon>Neodiplogasteridae</taxon>
        <taxon>Pristionchus</taxon>
    </lineage>
</organism>
<dbReference type="Gene3D" id="1.10.287.70">
    <property type="match status" value="1"/>
</dbReference>
<dbReference type="Pfam" id="PF07885">
    <property type="entry name" value="Ion_trans_2"/>
    <property type="match status" value="2"/>
</dbReference>
<feature type="domain" description="Potassium channel" evidence="14">
    <location>
        <begin position="195"/>
        <end position="267"/>
    </location>
</feature>
<dbReference type="GO" id="GO:0022841">
    <property type="term" value="F:potassium ion leak channel activity"/>
    <property type="evidence" value="ECO:0007669"/>
    <property type="project" value="TreeGrafter"/>
</dbReference>
<keyword evidence="11 12" id="KW-0407">Ion channel</keyword>
<evidence type="ECO:0000256" key="13">
    <source>
        <dbReference type="SAM" id="Phobius"/>
    </source>
</evidence>
<evidence type="ECO:0000256" key="11">
    <source>
        <dbReference type="ARBA" id="ARBA00023303"/>
    </source>
</evidence>
<dbReference type="PANTHER" id="PTHR11003:SF156">
    <property type="entry name" value="POTASSIUM CHANNEL DOMAIN-CONTAINING PROTEIN"/>
    <property type="match status" value="1"/>
</dbReference>
<evidence type="ECO:0000256" key="6">
    <source>
        <dbReference type="ARBA" id="ARBA00022826"/>
    </source>
</evidence>
<accession>A0AAV5U462</accession>
<keyword evidence="6" id="KW-0631">Potassium channel</keyword>
<feature type="transmembrane region" description="Helical" evidence="13">
    <location>
        <begin position="142"/>
        <end position="169"/>
    </location>
</feature>
<keyword evidence="16" id="KW-1185">Reference proteome</keyword>
<dbReference type="SUPFAM" id="SSF81324">
    <property type="entry name" value="Voltage-gated potassium channels"/>
    <property type="match status" value="2"/>
</dbReference>
<dbReference type="EMBL" id="BTSX01000005">
    <property type="protein sequence ID" value="GMT01214.1"/>
    <property type="molecule type" value="Genomic_DNA"/>
</dbReference>
<feature type="non-terminal residue" evidence="15">
    <location>
        <position position="1"/>
    </location>
</feature>
<feature type="domain" description="Potassium channel" evidence="14">
    <location>
        <begin position="111"/>
        <end position="170"/>
    </location>
</feature>
<dbReference type="GO" id="GO:0005886">
    <property type="term" value="C:plasma membrane"/>
    <property type="evidence" value="ECO:0007669"/>
    <property type="project" value="TreeGrafter"/>
</dbReference>
<name>A0AAV5U462_9BILA</name>
<evidence type="ECO:0000256" key="5">
    <source>
        <dbReference type="ARBA" id="ARBA00022692"/>
    </source>
</evidence>
<protein>
    <recommendedName>
        <fullName evidence="14">Potassium channel domain-containing protein</fullName>
    </recommendedName>
</protein>
<dbReference type="GO" id="GO:0030322">
    <property type="term" value="P:stabilization of membrane potential"/>
    <property type="evidence" value="ECO:0007669"/>
    <property type="project" value="TreeGrafter"/>
</dbReference>
<evidence type="ECO:0000256" key="12">
    <source>
        <dbReference type="RuleBase" id="RU003857"/>
    </source>
</evidence>